<dbReference type="PANTHER" id="PTHR33146">
    <property type="entry name" value="ENDONUCLEASE 4"/>
    <property type="match status" value="1"/>
</dbReference>
<dbReference type="Gene3D" id="1.10.575.10">
    <property type="entry name" value="P1 Nuclease"/>
    <property type="match status" value="1"/>
</dbReference>
<evidence type="ECO:0000256" key="3">
    <source>
        <dbReference type="ARBA" id="ARBA00022759"/>
    </source>
</evidence>
<dbReference type="InterPro" id="IPR003154">
    <property type="entry name" value="S1/P1nuclease"/>
</dbReference>
<keyword evidence="5" id="KW-1015">Disulfide bond</keyword>
<dbReference type="InterPro" id="IPR008947">
    <property type="entry name" value="PLipase_C/P1_nuclease_dom_sf"/>
</dbReference>
<name>A0ABQ5XGB5_9GAMM</name>
<evidence type="ECO:0000313" key="7">
    <source>
        <dbReference type="EMBL" id="GLQ90592.1"/>
    </source>
</evidence>
<dbReference type="GO" id="GO:0004519">
    <property type="term" value="F:endonuclease activity"/>
    <property type="evidence" value="ECO:0007669"/>
    <property type="project" value="UniProtKB-KW"/>
</dbReference>
<dbReference type="PANTHER" id="PTHR33146:SF26">
    <property type="entry name" value="ENDONUCLEASE 4"/>
    <property type="match status" value="1"/>
</dbReference>
<comment type="caution">
    <text evidence="7">The sequence shown here is derived from an EMBL/GenBank/DDBJ whole genome shotgun (WGS) entry which is preliminary data.</text>
</comment>
<gene>
    <name evidence="7" type="ORF">GCM10007898_41680</name>
</gene>
<accession>A0ABQ5XGB5</accession>
<reference evidence="8" key="1">
    <citation type="journal article" date="2019" name="Int. J. Syst. Evol. Microbiol.">
        <title>The Global Catalogue of Microorganisms (GCM) 10K type strain sequencing project: providing services to taxonomists for standard genome sequencing and annotation.</title>
        <authorList>
            <consortium name="The Broad Institute Genomics Platform"/>
            <consortium name="The Broad Institute Genome Sequencing Center for Infectious Disease"/>
            <person name="Wu L."/>
            <person name="Ma J."/>
        </authorList>
    </citation>
    <scope>NUCLEOTIDE SEQUENCE [LARGE SCALE GENOMIC DNA]</scope>
    <source>
        <strain evidence="8">NBRC 111981</strain>
    </source>
</reference>
<keyword evidence="3 7" id="KW-0255">Endonuclease</keyword>
<dbReference type="SUPFAM" id="SSF48537">
    <property type="entry name" value="Phospholipase C/P1 nuclease"/>
    <property type="match status" value="1"/>
</dbReference>
<evidence type="ECO:0000256" key="1">
    <source>
        <dbReference type="ARBA" id="ARBA00022722"/>
    </source>
</evidence>
<dbReference type="CDD" id="cd11010">
    <property type="entry name" value="S1-P1_nuclease"/>
    <property type="match status" value="1"/>
</dbReference>
<evidence type="ECO:0000256" key="2">
    <source>
        <dbReference type="ARBA" id="ARBA00022723"/>
    </source>
</evidence>
<keyword evidence="8" id="KW-1185">Reference proteome</keyword>
<keyword evidence="2" id="KW-0479">Metal-binding</keyword>
<protein>
    <submittedName>
        <fullName evidence="7">Endonuclease</fullName>
    </submittedName>
</protein>
<dbReference type="Proteomes" id="UP001156627">
    <property type="component" value="Unassembled WGS sequence"/>
</dbReference>
<proteinExistence type="predicted"/>
<evidence type="ECO:0000256" key="6">
    <source>
        <dbReference type="ARBA" id="ARBA00023180"/>
    </source>
</evidence>
<sequence length="283" mass="31465">MWHHPALVSKGLPMFFARRLAAALFTALAVAPAAYAWGPLGHSVVAELAQRHLSPAAEAEVERLLALDHTKSLADIASWPDEIRNDPKQQALWKETRPLHYIDFRDPSCKYVPPRDCKNGQCVVEAIPRYVAILSDRSQPDEVRLKALKFVVHFIGDLHQPLHAGYRDDAGGNAYQVQFQGQGSNLHRVWDSGLLSTRGLDWKAYAKRLDAEGAAPLPQPIAPLDKPVVQWAEESCQITRDIYPAGHKIDQAYIDAELPVADSRLREAGRRLAEVLNLALQNG</sequence>
<dbReference type="EMBL" id="BSOA01000049">
    <property type="protein sequence ID" value="GLQ90592.1"/>
    <property type="molecule type" value="Genomic_DNA"/>
</dbReference>
<dbReference type="Pfam" id="PF02265">
    <property type="entry name" value="S1-P1_nuclease"/>
    <property type="match status" value="1"/>
</dbReference>
<evidence type="ECO:0000256" key="5">
    <source>
        <dbReference type="ARBA" id="ARBA00023157"/>
    </source>
</evidence>
<evidence type="ECO:0000313" key="8">
    <source>
        <dbReference type="Proteomes" id="UP001156627"/>
    </source>
</evidence>
<keyword evidence="6" id="KW-0325">Glycoprotein</keyword>
<keyword evidence="1" id="KW-0540">Nuclease</keyword>
<organism evidence="7 8">
    <name type="scientific">Dyella flagellata</name>
    <dbReference type="NCBI Taxonomy" id="1867833"/>
    <lineage>
        <taxon>Bacteria</taxon>
        <taxon>Pseudomonadati</taxon>
        <taxon>Pseudomonadota</taxon>
        <taxon>Gammaproteobacteria</taxon>
        <taxon>Lysobacterales</taxon>
        <taxon>Rhodanobacteraceae</taxon>
        <taxon>Dyella</taxon>
    </lineage>
</organism>
<keyword evidence="4" id="KW-0378">Hydrolase</keyword>
<evidence type="ECO:0000256" key="4">
    <source>
        <dbReference type="ARBA" id="ARBA00022801"/>
    </source>
</evidence>